<feature type="domain" description="Beta-mannosidase Ig-fold" evidence="14">
    <location>
        <begin position="736"/>
        <end position="818"/>
    </location>
</feature>
<evidence type="ECO:0000256" key="11">
    <source>
        <dbReference type="ARBA" id="ARBA00041069"/>
    </source>
</evidence>
<evidence type="ECO:0000256" key="2">
    <source>
        <dbReference type="ARBA" id="ARBA00004613"/>
    </source>
</evidence>
<dbReference type="Pfam" id="PF00703">
    <property type="entry name" value="Glyco_hydro_2"/>
    <property type="match status" value="1"/>
</dbReference>
<comment type="similarity">
    <text evidence="10">Belongs to the glycosyl hydrolase 2 family. Beta-mannosidase B subfamily.</text>
</comment>
<sequence>MNRFYLNGEWEFKQATEHRWLSGQVPGSVVADLLNLGLLEDPFYRDNEKHTIELAKHDYEYRRKFEADEALLGQDKVLLVCEGLDTLAEVTINGHLIASTDNMHRTYEFDVKSYIRLGENDIHIMFRSPVNYIHEKNAAVDLWSVNLNNMPYAHLRKAHYMFGWDWGPVIPDAGIWRNIYIQTYSESRLKDVYMTQRHSEDEVVLDVVVQPDNWTGAQFDIEVALTAPNGSTIRGTASVIDQKTTIRISINDPQIWWPNGYGKQPLYEVEIELKHDGVLLDRQQKRIGLRTIEVRREPDEWGESFEIVINGVAIFGMGGNYIPEDNVLSRCNRDRSERLIRDCVAANHNMIRVWGGGVYPDDYFFDLCDEYGLIVWQDFMFSCAVFDMNEAFTETVRKEAIDNVRRIRHHASFGLWCGNNEMEMGWVDWGFPKTPKHRFDYLKQFEILLPEVVAEHDPNHFYWPASPSSGGSFDKPNDPNRGDVHYWDVWHGTTPFTAYRDHYFRFCSEFGFQSFPEMKTIESYTIEEDRNVFSYIMEQHQKCPGGNGKILSQISENYLYPKDLDSLVYVSQLLQAEAIKYGVEHWRRHRGRCMGAIYWQLNDSWPVASWSGIDSFGRWKALHYASKRFFNPLLASAMETGTKVELHVSNESLDTVSAQLEWKLRDAGTDVLEQGAIDVESVRLSSMRVVSLDFAEQLSDTSRMRSAYLEFALKRDGVTVSEGTVQFVKPKHFLFADPNLTATVLEEQDAFVIRVRGQAFAKFVELKLSDADCSFSDNYFDLSADSLKEVVVKKSSLSTPLTQDQLQDQLLLRSLYNTAQ</sequence>
<comment type="catalytic activity">
    <reaction evidence="1">
        <text>Hydrolysis of terminal, non-reducing beta-D-mannose residues in beta-D-mannosides.</text>
        <dbReference type="EC" id="3.2.1.25"/>
    </reaction>
</comment>
<dbReference type="Proteomes" id="UP001596108">
    <property type="component" value="Unassembled WGS sequence"/>
</dbReference>
<dbReference type="InterPro" id="IPR017853">
    <property type="entry name" value="GH"/>
</dbReference>
<dbReference type="InterPro" id="IPR036156">
    <property type="entry name" value="Beta-gal/glucu_dom_sf"/>
</dbReference>
<evidence type="ECO:0000313" key="18">
    <source>
        <dbReference type="Proteomes" id="UP001596108"/>
    </source>
</evidence>
<evidence type="ECO:0000256" key="6">
    <source>
        <dbReference type="ARBA" id="ARBA00022525"/>
    </source>
</evidence>
<keyword evidence="7 17" id="KW-0378">Hydrolase</keyword>
<proteinExistence type="inferred from homology"/>
<evidence type="ECO:0000259" key="14">
    <source>
        <dbReference type="Pfam" id="PF17753"/>
    </source>
</evidence>
<keyword evidence="8" id="KW-0325">Glycoprotein</keyword>
<evidence type="ECO:0000256" key="7">
    <source>
        <dbReference type="ARBA" id="ARBA00022801"/>
    </source>
</evidence>
<keyword evidence="6" id="KW-0964">Secreted</keyword>
<dbReference type="Gene3D" id="3.20.20.80">
    <property type="entry name" value="Glycosidases"/>
    <property type="match status" value="1"/>
</dbReference>
<dbReference type="InterPro" id="IPR041447">
    <property type="entry name" value="Mannosidase_ig"/>
</dbReference>
<evidence type="ECO:0000256" key="9">
    <source>
        <dbReference type="ARBA" id="ARBA00023295"/>
    </source>
</evidence>
<evidence type="ECO:0000259" key="13">
    <source>
        <dbReference type="Pfam" id="PF00703"/>
    </source>
</evidence>
<evidence type="ECO:0000256" key="5">
    <source>
        <dbReference type="ARBA" id="ARBA00012754"/>
    </source>
</evidence>
<dbReference type="PANTHER" id="PTHR43730">
    <property type="entry name" value="BETA-MANNOSIDASE"/>
    <property type="match status" value="1"/>
</dbReference>
<dbReference type="SUPFAM" id="SSF49303">
    <property type="entry name" value="beta-Galactosidase/glucuronidase domain"/>
    <property type="match status" value="2"/>
</dbReference>
<keyword evidence="18" id="KW-1185">Reference proteome</keyword>
<dbReference type="InterPro" id="IPR050887">
    <property type="entry name" value="Beta-mannosidase_GH2"/>
</dbReference>
<dbReference type="InterPro" id="IPR054593">
    <property type="entry name" value="Beta-mannosidase-like_N2"/>
</dbReference>
<dbReference type="InterPro" id="IPR013783">
    <property type="entry name" value="Ig-like_fold"/>
</dbReference>
<accession>A0ABW0QUS8</accession>
<comment type="subcellular location">
    <subcellularLocation>
        <location evidence="2">Secreted</location>
    </subcellularLocation>
</comment>
<dbReference type="InterPro" id="IPR041625">
    <property type="entry name" value="Beta-mannosidase_Ig"/>
</dbReference>
<feature type="domain" description="Glycoside hydrolase family 2 immunoglobulin-like beta-sandwich" evidence="13">
    <location>
        <begin position="188"/>
        <end position="290"/>
    </location>
</feature>
<keyword evidence="9" id="KW-0326">Glycosidase</keyword>
<evidence type="ECO:0000256" key="12">
    <source>
        <dbReference type="ARBA" id="ARBA00041614"/>
    </source>
</evidence>
<dbReference type="RefSeq" id="WP_378110602.1">
    <property type="nucleotide sequence ID" value="NZ_JBHSNC010000012.1"/>
</dbReference>
<dbReference type="EC" id="3.2.1.25" evidence="5"/>
<evidence type="ECO:0000256" key="4">
    <source>
        <dbReference type="ARBA" id="ARBA00011738"/>
    </source>
</evidence>
<evidence type="ECO:0000256" key="8">
    <source>
        <dbReference type="ARBA" id="ARBA00023180"/>
    </source>
</evidence>
<dbReference type="SUPFAM" id="SSF51445">
    <property type="entry name" value="(Trans)glycosidases"/>
    <property type="match status" value="1"/>
</dbReference>
<evidence type="ECO:0000256" key="3">
    <source>
        <dbReference type="ARBA" id="ARBA00004740"/>
    </source>
</evidence>
<dbReference type="Gene3D" id="2.60.40.10">
    <property type="entry name" value="Immunoglobulins"/>
    <property type="match status" value="2"/>
</dbReference>
<gene>
    <name evidence="17" type="ORF">ACFPQ4_04635</name>
</gene>
<name>A0ABW0QUS8_9BACL</name>
<dbReference type="Pfam" id="PF17753">
    <property type="entry name" value="Ig_mannosidase"/>
    <property type="match status" value="1"/>
</dbReference>
<evidence type="ECO:0000256" key="10">
    <source>
        <dbReference type="ARBA" id="ARBA00038429"/>
    </source>
</evidence>
<reference evidence="18" key="1">
    <citation type="journal article" date="2019" name="Int. J. Syst. Evol. Microbiol.">
        <title>The Global Catalogue of Microorganisms (GCM) 10K type strain sequencing project: providing services to taxonomists for standard genome sequencing and annotation.</title>
        <authorList>
            <consortium name="The Broad Institute Genomics Platform"/>
            <consortium name="The Broad Institute Genome Sequencing Center for Infectious Disease"/>
            <person name="Wu L."/>
            <person name="Ma J."/>
        </authorList>
    </citation>
    <scope>NUCLEOTIDE SEQUENCE [LARGE SCALE GENOMIC DNA]</scope>
    <source>
        <strain evidence="18">CGMCC 1.18578</strain>
    </source>
</reference>
<dbReference type="InterPro" id="IPR008979">
    <property type="entry name" value="Galactose-bd-like_sf"/>
</dbReference>
<protein>
    <recommendedName>
        <fullName evidence="11">Beta-mannosidase B</fullName>
        <ecNumber evidence="5">3.2.1.25</ecNumber>
    </recommendedName>
    <alternativeName>
        <fullName evidence="12">Mannanase B</fullName>
    </alternativeName>
</protein>
<comment type="caution">
    <text evidence="17">The sequence shown here is derived from an EMBL/GenBank/DDBJ whole genome shotgun (WGS) entry which is preliminary data.</text>
</comment>
<dbReference type="Pfam" id="PF17786">
    <property type="entry name" value="Mannosidase_ig"/>
    <property type="match status" value="1"/>
</dbReference>
<dbReference type="Pfam" id="PF22666">
    <property type="entry name" value="Glyco_hydro_2_N2"/>
    <property type="match status" value="1"/>
</dbReference>
<dbReference type="PANTHER" id="PTHR43730:SF1">
    <property type="entry name" value="BETA-MANNOSIDASE"/>
    <property type="match status" value="1"/>
</dbReference>
<feature type="domain" description="Mannosidase Ig/CBM-like" evidence="15">
    <location>
        <begin position="642"/>
        <end position="732"/>
    </location>
</feature>
<evidence type="ECO:0000313" key="17">
    <source>
        <dbReference type="EMBL" id="MFC5528741.1"/>
    </source>
</evidence>
<dbReference type="Gene3D" id="2.60.120.260">
    <property type="entry name" value="Galactose-binding domain-like"/>
    <property type="match status" value="1"/>
</dbReference>
<organism evidence="17 18">
    <name type="scientific">Cohnella yongneupensis</name>
    <dbReference type="NCBI Taxonomy" id="425006"/>
    <lineage>
        <taxon>Bacteria</taxon>
        <taxon>Bacillati</taxon>
        <taxon>Bacillota</taxon>
        <taxon>Bacilli</taxon>
        <taxon>Bacillales</taxon>
        <taxon>Paenibacillaceae</taxon>
        <taxon>Cohnella</taxon>
    </lineage>
</organism>
<feature type="domain" description="Beta-mannosidase-like galactose-binding" evidence="16">
    <location>
        <begin position="10"/>
        <end position="177"/>
    </location>
</feature>
<dbReference type="SUPFAM" id="SSF49785">
    <property type="entry name" value="Galactose-binding domain-like"/>
    <property type="match status" value="1"/>
</dbReference>
<evidence type="ECO:0000259" key="15">
    <source>
        <dbReference type="Pfam" id="PF17786"/>
    </source>
</evidence>
<dbReference type="InterPro" id="IPR006102">
    <property type="entry name" value="Ig-like_GH2"/>
</dbReference>
<evidence type="ECO:0000259" key="16">
    <source>
        <dbReference type="Pfam" id="PF22666"/>
    </source>
</evidence>
<comment type="pathway">
    <text evidence="3">Glycan metabolism; N-glycan degradation.</text>
</comment>
<dbReference type="GO" id="GO:0016787">
    <property type="term" value="F:hydrolase activity"/>
    <property type="evidence" value="ECO:0007669"/>
    <property type="project" value="UniProtKB-KW"/>
</dbReference>
<comment type="subunit">
    <text evidence="4">Homodimer.</text>
</comment>
<evidence type="ECO:0000256" key="1">
    <source>
        <dbReference type="ARBA" id="ARBA00000829"/>
    </source>
</evidence>
<dbReference type="EMBL" id="JBHSNC010000012">
    <property type="protein sequence ID" value="MFC5528741.1"/>
    <property type="molecule type" value="Genomic_DNA"/>
</dbReference>